<name>A0AAJ0BG10_9PEZI</name>
<evidence type="ECO:0000313" key="3">
    <source>
        <dbReference type="EMBL" id="KAK1756438.1"/>
    </source>
</evidence>
<gene>
    <name evidence="3" type="ORF">QBC47DRAFT_379951</name>
</gene>
<keyword evidence="1" id="KW-0175">Coiled coil</keyword>
<dbReference type="SUPFAM" id="SSF58113">
    <property type="entry name" value="Apolipoprotein A-I"/>
    <property type="match status" value="1"/>
</dbReference>
<dbReference type="AlphaFoldDB" id="A0AAJ0BG10"/>
<comment type="caution">
    <text evidence="3">The sequence shown here is derived from an EMBL/GenBank/DDBJ whole genome shotgun (WGS) entry which is preliminary data.</text>
</comment>
<evidence type="ECO:0000256" key="1">
    <source>
        <dbReference type="SAM" id="Coils"/>
    </source>
</evidence>
<keyword evidence="4" id="KW-1185">Reference proteome</keyword>
<protein>
    <submittedName>
        <fullName evidence="3">Uncharacterized protein</fullName>
    </submittedName>
</protein>
<dbReference type="Proteomes" id="UP001239445">
    <property type="component" value="Unassembled WGS sequence"/>
</dbReference>
<evidence type="ECO:0000313" key="4">
    <source>
        <dbReference type="Proteomes" id="UP001239445"/>
    </source>
</evidence>
<feature type="coiled-coil region" evidence="1">
    <location>
        <begin position="376"/>
        <end position="422"/>
    </location>
</feature>
<sequence>MLSMRPLGRTAPRAARTLRAPRVPQRRFQSTSSTVSQTNASSSASSSHFAAGLAGGVAGASILYGIYYMSPSGRVARKFNKAAAEADKKYQQAAATLKEKTPSTDQAVDKVKEFCYAYVVWVPGGRQYVDVVFKDFDTIREKHGDEVDKLVADTYGKFQGIAKSGLSLESASKAYDALADLGRELAKLAGSAADQILENHPQLKEKVGGPIDQLKEMGEQYGPEAKKMVDDTWNQVSEVVSGGVSAENIDRARKIIEEKVQQLKKFGDQAWQKALEQGKPYLDKNPQVKKLIEENQDMLKQGNATELFNKVKEAVESGNIGNLEDYVKKAADKAKSSTGMGMGTAGSLMGGGSFTGLAQLLGSSSQDAAGKIQNNIEVLKEVMNNHSSEGKQLLEETRDDLKRVLEDKAKKAREIVESAQKQKA</sequence>
<accession>A0AAJ0BG10</accession>
<organism evidence="3 4">
    <name type="scientific">Echria macrotheca</name>
    <dbReference type="NCBI Taxonomy" id="438768"/>
    <lineage>
        <taxon>Eukaryota</taxon>
        <taxon>Fungi</taxon>
        <taxon>Dikarya</taxon>
        <taxon>Ascomycota</taxon>
        <taxon>Pezizomycotina</taxon>
        <taxon>Sordariomycetes</taxon>
        <taxon>Sordariomycetidae</taxon>
        <taxon>Sordariales</taxon>
        <taxon>Schizotheciaceae</taxon>
        <taxon>Echria</taxon>
    </lineage>
</organism>
<proteinExistence type="predicted"/>
<dbReference type="EMBL" id="MU839832">
    <property type="protein sequence ID" value="KAK1756438.1"/>
    <property type="molecule type" value="Genomic_DNA"/>
</dbReference>
<reference evidence="3" key="1">
    <citation type="submission" date="2023-06" db="EMBL/GenBank/DDBJ databases">
        <title>Genome-scale phylogeny and comparative genomics of the fungal order Sordariales.</title>
        <authorList>
            <consortium name="Lawrence Berkeley National Laboratory"/>
            <person name="Hensen N."/>
            <person name="Bonometti L."/>
            <person name="Westerberg I."/>
            <person name="Brannstrom I.O."/>
            <person name="Guillou S."/>
            <person name="Cros-Aarteil S."/>
            <person name="Calhoun S."/>
            <person name="Haridas S."/>
            <person name="Kuo A."/>
            <person name="Mondo S."/>
            <person name="Pangilinan J."/>
            <person name="Riley R."/>
            <person name="Labutti K."/>
            <person name="Andreopoulos B."/>
            <person name="Lipzen A."/>
            <person name="Chen C."/>
            <person name="Yanf M."/>
            <person name="Daum C."/>
            <person name="Ng V."/>
            <person name="Clum A."/>
            <person name="Steindorff A."/>
            <person name="Ohm R."/>
            <person name="Martin F."/>
            <person name="Silar P."/>
            <person name="Natvig D."/>
            <person name="Lalanne C."/>
            <person name="Gautier V."/>
            <person name="Ament-Velasquez S.L."/>
            <person name="Kruys A."/>
            <person name="Hutchinson M.I."/>
            <person name="Powell A.J."/>
            <person name="Barry K."/>
            <person name="Miller A.N."/>
            <person name="Grigoriev I.V."/>
            <person name="Debuchy R."/>
            <person name="Gladieux P."/>
            <person name="Thoren M.H."/>
            <person name="Johannesson H."/>
        </authorList>
    </citation>
    <scope>NUCLEOTIDE SEQUENCE</scope>
    <source>
        <strain evidence="3">PSN4</strain>
    </source>
</reference>
<evidence type="ECO:0000256" key="2">
    <source>
        <dbReference type="SAM" id="MobiDB-lite"/>
    </source>
</evidence>
<feature type="region of interest" description="Disordered" evidence="2">
    <location>
        <begin position="1"/>
        <end position="42"/>
    </location>
</feature>